<keyword evidence="2" id="KW-1185">Reference proteome</keyword>
<reference evidence="1 2" key="1">
    <citation type="journal article" date="2013" name="Proc. Natl. Acad. Sci. U.S.A.">
        <title>The king cobra genome reveals dynamic gene evolution and adaptation in the snake venom system.</title>
        <authorList>
            <person name="Vonk F.J."/>
            <person name="Casewell N.R."/>
            <person name="Henkel C.V."/>
            <person name="Heimberg A.M."/>
            <person name="Jansen H.J."/>
            <person name="McCleary R.J."/>
            <person name="Kerkkamp H.M."/>
            <person name="Vos R.A."/>
            <person name="Guerreiro I."/>
            <person name="Calvete J.J."/>
            <person name="Wuster W."/>
            <person name="Woods A.E."/>
            <person name="Logan J.M."/>
            <person name="Harrison R.A."/>
            <person name="Castoe T.A."/>
            <person name="de Koning A.P."/>
            <person name="Pollock D.D."/>
            <person name="Yandell M."/>
            <person name="Calderon D."/>
            <person name="Renjifo C."/>
            <person name="Currier R.B."/>
            <person name="Salgado D."/>
            <person name="Pla D."/>
            <person name="Sanz L."/>
            <person name="Hyder A.S."/>
            <person name="Ribeiro J.M."/>
            <person name="Arntzen J.W."/>
            <person name="van den Thillart G.E."/>
            <person name="Boetzer M."/>
            <person name="Pirovano W."/>
            <person name="Dirks R.P."/>
            <person name="Spaink H.P."/>
            <person name="Duboule D."/>
            <person name="McGlinn E."/>
            <person name="Kini R.M."/>
            <person name="Richardson M.K."/>
        </authorList>
    </citation>
    <scope>NUCLEOTIDE SEQUENCE</scope>
    <source>
        <tissue evidence="1">Blood</tissue>
    </source>
</reference>
<gene>
    <name evidence="1" type="ORF">L345_14087</name>
</gene>
<comment type="caution">
    <text evidence="1">The sequence shown here is derived from an EMBL/GenBank/DDBJ whole genome shotgun (WGS) entry which is preliminary data.</text>
</comment>
<evidence type="ECO:0000313" key="1">
    <source>
        <dbReference type="EMBL" id="ETE60176.1"/>
    </source>
</evidence>
<dbReference type="AlphaFoldDB" id="V8NDZ0"/>
<protein>
    <submittedName>
        <fullName evidence="1">Uncharacterized protein</fullName>
    </submittedName>
</protein>
<accession>V8NDZ0</accession>
<name>V8NDZ0_OPHHA</name>
<sequence>MFYRKLKPNENEHLLRRQQARWCAYACPS</sequence>
<proteinExistence type="predicted"/>
<dbReference type="Proteomes" id="UP000018936">
    <property type="component" value="Unassembled WGS sequence"/>
</dbReference>
<evidence type="ECO:0000313" key="2">
    <source>
        <dbReference type="Proteomes" id="UP000018936"/>
    </source>
</evidence>
<organism evidence="1 2">
    <name type="scientific">Ophiophagus hannah</name>
    <name type="common">King cobra</name>
    <name type="synonym">Naja hannah</name>
    <dbReference type="NCBI Taxonomy" id="8665"/>
    <lineage>
        <taxon>Eukaryota</taxon>
        <taxon>Metazoa</taxon>
        <taxon>Chordata</taxon>
        <taxon>Craniata</taxon>
        <taxon>Vertebrata</taxon>
        <taxon>Euteleostomi</taxon>
        <taxon>Lepidosauria</taxon>
        <taxon>Squamata</taxon>
        <taxon>Bifurcata</taxon>
        <taxon>Unidentata</taxon>
        <taxon>Episquamata</taxon>
        <taxon>Toxicofera</taxon>
        <taxon>Serpentes</taxon>
        <taxon>Colubroidea</taxon>
        <taxon>Elapidae</taxon>
        <taxon>Elapinae</taxon>
        <taxon>Ophiophagus</taxon>
    </lineage>
</organism>
<dbReference type="EMBL" id="AZIM01004888">
    <property type="protein sequence ID" value="ETE60176.1"/>
    <property type="molecule type" value="Genomic_DNA"/>
</dbReference>
<feature type="non-terminal residue" evidence="1">
    <location>
        <position position="1"/>
    </location>
</feature>